<feature type="region of interest" description="Disordered" evidence="1">
    <location>
        <begin position="61"/>
        <end position="100"/>
    </location>
</feature>
<evidence type="ECO:0000313" key="2">
    <source>
        <dbReference type="EMBL" id="PPQ74049.1"/>
    </source>
</evidence>
<accession>A0A409W6A0</accession>
<dbReference type="InParanoid" id="A0A409W6A0"/>
<feature type="region of interest" description="Disordered" evidence="1">
    <location>
        <begin position="1"/>
        <end position="46"/>
    </location>
</feature>
<dbReference type="STRING" id="231916.A0A409W6A0"/>
<protein>
    <submittedName>
        <fullName evidence="2">Uncharacterized protein</fullName>
    </submittedName>
</protein>
<keyword evidence="3" id="KW-1185">Reference proteome</keyword>
<evidence type="ECO:0000313" key="3">
    <source>
        <dbReference type="Proteomes" id="UP000284706"/>
    </source>
</evidence>
<name>A0A409W6A0_9AGAR</name>
<feature type="compositionally biased region" description="Polar residues" evidence="1">
    <location>
        <begin position="66"/>
        <end position="79"/>
    </location>
</feature>
<gene>
    <name evidence="2" type="ORF">CVT26_006916</name>
</gene>
<dbReference type="EMBL" id="NHYE01005367">
    <property type="protein sequence ID" value="PPQ74049.1"/>
    <property type="molecule type" value="Genomic_DNA"/>
</dbReference>
<dbReference type="AlphaFoldDB" id="A0A409W6A0"/>
<feature type="compositionally biased region" description="Basic and acidic residues" evidence="1">
    <location>
        <begin position="84"/>
        <end position="98"/>
    </location>
</feature>
<dbReference type="Proteomes" id="UP000284706">
    <property type="component" value="Unassembled WGS sequence"/>
</dbReference>
<reference evidence="2 3" key="1">
    <citation type="journal article" date="2018" name="Evol. Lett.">
        <title>Horizontal gene cluster transfer increased hallucinogenic mushroom diversity.</title>
        <authorList>
            <person name="Reynolds H.T."/>
            <person name="Vijayakumar V."/>
            <person name="Gluck-Thaler E."/>
            <person name="Korotkin H.B."/>
            <person name="Matheny P.B."/>
            <person name="Slot J.C."/>
        </authorList>
    </citation>
    <scope>NUCLEOTIDE SEQUENCE [LARGE SCALE GENOMIC DNA]</scope>
    <source>
        <strain evidence="2 3">SRW20</strain>
    </source>
</reference>
<dbReference type="OrthoDB" id="2691413at2759"/>
<organism evidence="2 3">
    <name type="scientific">Gymnopilus dilepis</name>
    <dbReference type="NCBI Taxonomy" id="231916"/>
    <lineage>
        <taxon>Eukaryota</taxon>
        <taxon>Fungi</taxon>
        <taxon>Dikarya</taxon>
        <taxon>Basidiomycota</taxon>
        <taxon>Agaricomycotina</taxon>
        <taxon>Agaricomycetes</taxon>
        <taxon>Agaricomycetidae</taxon>
        <taxon>Agaricales</taxon>
        <taxon>Agaricineae</taxon>
        <taxon>Hymenogastraceae</taxon>
        <taxon>Gymnopilus</taxon>
    </lineage>
</organism>
<proteinExistence type="predicted"/>
<comment type="caution">
    <text evidence="2">The sequence shown here is derived from an EMBL/GenBank/DDBJ whole genome shotgun (WGS) entry which is preliminary data.</text>
</comment>
<evidence type="ECO:0000256" key="1">
    <source>
        <dbReference type="SAM" id="MobiDB-lite"/>
    </source>
</evidence>
<sequence length="203" mass="22459">MVISRERGKQVAAKQGLGKNFRSPKKNRSSYDKTRRAAWKVSNPGAETQWLLDQMTSLYVKANPTGPESSASRRTTDPSIFSGKDGDRQRSSEVLGDRSEEDWKDAVDDVMVSSQAAKPSFCNTGKRTTPDQGEMNLYANWNSLLQTLVDDMLSYTSAASGLPSGTARSSLQSDCTRSDRKLCAHKTTSILCFYLDRKLKSVT</sequence>